<keyword evidence="2" id="KW-1185">Reference proteome</keyword>
<dbReference type="EMBL" id="VXIV02003400">
    <property type="protein sequence ID" value="KAF6017413.1"/>
    <property type="molecule type" value="Genomic_DNA"/>
</dbReference>
<evidence type="ECO:0000313" key="2">
    <source>
        <dbReference type="Proteomes" id="UP000593567"/>
    </source>
</evidence>
<organism evidence="1 2">
    <name type="scientific">Bugula neritina</name>
    <name type="common">Brown bryozoan</name>
    <name type="synonym">Sertularia neritina</name>
    <dbReference type="NCBI Taxonomy" id="10212"/>
    <lineage>
        <taxon>Eukaryota</taxon>
        <taxon>Metazoa</taxon>
        <taxon>Spiralia</taxon>
        <taxon>Lophotrochozoa</taxon>
        <taxon>Bryozoa</taxon>
        <taxon>Gymnolaemata</taxon>
        <taxon>Cheilostomatida</taxon>
        <taxon>Flustrina</taxon>
        <taxon>Buguloidea</taxon>
        <taxon>Bugulidae</taxon>
        <taxon>Bugula</taxon>
    </lineage>
</organism>
<dbReference type="AlphaFoldDB" id="A0A7J7IU08"/>
<accession>A0A7J7IU08</accession>
<evidence type="ECO:0000313" key="1">
    <source>
        <dbReference type="EMBL" id="KAF6017413.1"/>
    </source>
</evidence>
<protein>
    <submittedName>
        <fullName evidence="1">Uncharacterized protein</fullName>
    </submittedName>
</protein>
<gene>
    <name evidence="1" type="ORF">EB796_024286</name>
</gene>
<dbReference type="Proteomes" id="UP000593567">
    <property type="component" value="Unassembled WGS sequence"/>
</dbReference>
<reference evidence="1" key="1">
    <citation type="submission" date="2020-06" db="EMBL/GenBank/DDBJ databases">
        <title>Draft genome of Bugula neritina, a colonial animal packing powerful symbionts and potential medicines.</title>
        <authorList>
            <person name="Rayko M."/>
        </authorList>
    </citation>
    <scope>NUCLEOTIDE SEQUENCE [LARGE SCALE GENOMIC DNA]</scope>
    <source>
        <strain evidence="1">Kwan_BN1</strain>
    </source>
</reference>
<proteinExistence type="predicted"/>
<comment type="caution">
    <text evidence="1">The sequence shown here is derived from an EMBL/GenBank/DDBJ whole genome shotgun (WGS) entry which is preliminary data.</text>
</comment>
<sequence>MRPFLTTTPSVRVDFGRLFIICAEKDVLVSLMSCNISLVDYASNTTTDFAICLLCWHNNPRKALQFMSCI</sequence>
<name>A0A7J7IU08_BUGNE</name>